<feature type="transmembrane region" description="Helical" evidence="1">
    <location>
        <begin position="89"/>
        <end position="109"/>
    </location>
</feature>
<dbReference type="Pfam" id="PF20151">
    <property type="entry name" value="DUF6533"/>
    <property type="match status" value="1"/>
</dbReference>
<accession>A0A9W9DDL7</accession>
<evidence type="ECO:0000256" key="1">
    <source>
        <dbReference type="SAM" id="Phobius"/>
    </source>
</evidence>
<feature type="transmembrane region" description="Helical" evidence="1">
    <location>
        <begin position="121"/>
        <end position="142"/>
    </location>
</feature>
<feature type="transmembrane region" description="Helical" evidence="1">
    <location>
        <begin position="170"/>
        <end position="191"/>
    </location>
</feature>
<dbReference type="Proteomes" id="UP001150238">
    <property type="component" value="Unassembled WGS sequence"/>
</dbReference>
<reference evidence="3" key="1">
    <citation type="submission" date="2022-08" db="EMBL/GenBank/DDBJ databases">
        <authorList>
            <consortium name="DOE Joint Genome Institute"/>
            <person name="Min B."/>
            <person name="Riley R."/>
            <person name="Sierra-Patev S."/>
            <person name="Naranjo-Ortiz M."/>
            <person name="Looney B."/>
            <person name="Konkel Z."/>
            <person name="Slot J.C."/>
            <person name="Sakamoto Y."/>
            <person name="Steenwyk J.L."/>
            <person name="Rokas A."/>
            <person name="Carro J."/>
            <person name="Camarero S."/>
            <person name="Ferreira P."/>
            <person name="Molpeceres G."/>
            <person name="Ruiz-Duenas F.J."/>
            <person name="Serrano A."/>
            <person name="Henrissat B."/>
            <person name="Drula E."/>
            <person name="Hughes K.W."/>
            <person name="Mata J.L."/>
            <person name="Ishikawa N.K."/>
            <person name="Vargas-Isla R."/>
            <person name="Ushijima S."/>
            <person name="Smith C.A."/>
            <person name="Ahrendt S."/>
            <person name="Andreopoulos W."/>
            <person name="He G."/>
            <person name="Labutti K."/>
            <person name="Lipzen A."/>
            <person name="Ng V."/>
            <person name="Sandor L."/>
            <person name="Barry K."/>
            <person name="Martinez A.T."/>
            <person name="Xiao Y."/>
            <person name="Gibbons J.G."/>
            <person name="Terashima K."/>
            <person name="Hibbett D.S."/>
            <person name="Grigoriev I.V."/>
        </authorList>
    </citation>
    <scope>NUCLEOTIDE SEQUENCE</scope>
    <source>
        <strain evidence="3">Sp2 HRB7682 ss15</strain>
    </source>
</reference>
<feature type="transmembrane region" description="Helical" evidence="1">
    <location>
        <begin position="212"/>
        <end position="234"/>
    </location>
</feature>
<comment type="caution">
    <text evidence="3">The sequence shown here is derived from an EMBL/GenBank/DDBJ whole genome shotgun (WGS) entry which is preliminary data.</text>
</comment>
<protein>
    <recommendedName>
        <fullName evidence="2">DUF6533 domain-containing protein</fullName>
    </recommendedName>
</protein>
<dbReference type="AlphaFoldDB" id="A0A9W9DDL7"/>
<reference evidence="3" key="2">
    <citation type="journal article" date="2023" name="Proc. Natl. Acad. Sci. U.S.A.">
        <title>A global phylogenomic analysis of the shiitake genus Lentinula.</title>
        <authorList>
            <person name="Sierra-Patev S."/>
            <person name="Min B."/>
            <person name="Naranjo-Ortiz M."/>
            <person name="Looney B."/>
            <person name="Konkel Z."/>
            <person name="Slot J.C."/>
            <person name="Sakamoto Y."/>
            <person name="Steenwyk J.L."/>
            <person name="Rokas A."/>
            <person name="Carro J."/>
            <person name="Camarero S."/>
            <person name="Ferreira P."/>
            <person name="Molpeceres G."/>
            <person name="Ruiz-Duenas F.J."/>
            <person name="Serrano A."/>
            <person name="Henrissat B."/>
            <person name="Drula E."/>
            <person name="Hughes K.W."/>
            <person name="Mata J.L."/>
            <person name="Ishikawa N.K."/>
            <person name="Vargas-Isla R."/>
            <person name="Ushijima S."/>
            <person name="Smith C.A."/>
            <person name="Donoghue J."/>
            <person name="Ahrendt S."/>
            <person name="Andreopoulos W."/>
            <person name="He G."/>
            <person name="LaButti K."/>
            <person name="Lipzen A."/>
            <person name="Ng V."/>
            <person name="Riley R."/>
            <person name="Sandor L."/>
            <person name="Barry K."/>
            <person name="Martinez A.T."/>
            <person name="Xiao Y."/>
            <person name="Gibbons J.G."/>
            <person name="Terashima K."/>
            <person name="Grigoriev I.V."/>
            <person name="Hibbett D."/>
        </authorList>
    </citation>
    <scope>NUCLEOTIDE SEQUENCE</scope>
    <source>
        <strain evidence="3">Sp2 HRB7682 ss15</strain>
    </source>
</reference>
<evidence type="ECO:0000313" key="3">
    <source>
        <dbReference type="EMBL" id="KAJ4464095.1"/>
    </source>
</evidence>
<dbReference type="InterPro" id="IPR045340">
    <property type="entry name" value="DUF6533"/>
</dbReference>
<feature type="domain" description="DUF6533" evidence="2">
    <location>
        <begin position="24"/>
        <end position="67"/>
    </location>
</feature>
<gene>
    <name evidence="3" type="ORF">C8J55DRAFT_553103</name>
</gene>
<evidence type="ECO:0000259" key="2">
    <source>
        <dbReference type="Pfam" id="PF20151"/>
    </source>
</evidence>
<feature type="transmembrane region" description="Helical" evidence="1">
    <location>
        <begin position="17"/>
        <end position="35"/>
    </location>
</feature>
<organism evidence="3 4">
    <name type="scientific">Lentinula lateritia</name>
    <dbReference type="NCBI Taxonomy" id="40482"/>
    <lineage>
        <taxon>Eukaryota</taxon>
        <taxon>Fungi</taxon>
        <taxon>Dikarya</taxon>
        <taxon>Basidiomycota</taxon>
        <taxon>Agaricomycotina</taxon>
        <taxon>Agaricomycetes</taxon>
        <taxon>Agaricomycetidae</taxon>
        <taxon>Agaricales</taxon>
        <taxon>Marasmiineae</taxon>
        <taxon>Omphalotaceae</taxon>
        <taxon>Lentinula</taxon>
    </lineage>
</organism>
<keyword evidence="1" id="KW-0472">Membrane</keyword>
<evidence type="ECO:0000313" key="4">
    <source>
        <dbReference type="Proteomes" id="UP001150238"/>
    </source>
</evidence>
<keyword evidence="1" id="KW-1133">Transmembrane helix</keyword>
<feature type="transmembrane region" description="Helical" evidence="1">
    <location>
        <begin position="56"/>
        <end position="77"/>
    </location>
</feature>
<proteinExistence type="predicted"/>
<dbReference type="EMBL" id="JANVFS010000062">
    <property type="protein sequence ID" value="KAJ4464095.1"/>
    <property type="molecule type" value="Genomic_DNA"/>
</dbReference>
<keyword evidence="1" id="KW-0812">Transmembrane</keyword>
<name>A0A9W9DDL7_9AGAR</name>
<sequence length="325" mass="37651">MDTISSTLLQAYFRDRVLLSNFVASSIVMFLYDWMLMLPAEIEFVWTASLRRPLNVLYIIQRYMPFVDTVAILFVVSFVQPIDSEACRILYNISGWMYITGIALTDVLLTARTWALWGKDIRLTIGLPVFFLCCWVPNFYIIHRFLRSQTFLPSPLPQEIGCVILGGQPVLYLCWVLLTIYEAVILILMLIPGFRDFRTGGWLTRVVYRDGIAYYIIIFIWSVVNVVAILLLPVNNFNTLLLLCRSKHLRLTQHVFENLFSSYQRVMHTVLTSRAVLHMRSKSRKIPTTRSLAIVVTREHEISGLDDEDTLRTRTANDMELSLLH</sequence>